<protein>
    <recommendedName>
        <fullName evidence="6">Cytochrome c domain-containing protein</fullName>
    </recommendedName>
</protein>
<dbReference type="InterPro" id="IPR009056">
    <property type="entry name" value="Cyt_c-like_dom"/>
</dbReference>
<evidence type="ECO:0000313" key="8">
    <source>
        <dbReference type="Proteomes" id="UP000474758"/>
    </source>
</evidence>
<accession>A0A6M1TU61</accession>
<keyword evidence="5" id="KW-0732">Signal</keyword>
<gene>
    <name evidence="7" type="ORF">G5V65_10290</name>
</gene>
<dbReference type="EMBL" id="JAALFE010000008">
    <property type="protein sequence ID" value="NGQ91287.1"/>
    <property type="molecule type" value="Genomic_DNA"/>
</dbReference>
<dbReference type="Pfam" id="PF07635">
    <property type="entry name" value="PSCyt1"/>
    <property type="match status" value="2"/>
</dbReference>
<reference evidence="7 8" key="1">
    <citation type="submission" date="2020-02" db="EMBL/GenBank/DDBJ databases">
        <title>Rhodobacter translucens sp. nov., a novel bacterium isolated from activated sludge.</title>
        <authorList>
            <person name="Liu J."/>
        </authorList>
    </citation>
    <scope>NUCLEOTIDE SEQUENCE [LARGE SCALE GENOMIC DNA]</scope>
    <source>
        <strain evidence="7 8">HX-7-19</strain>
    </source>
</reference>
<evidence type="ECO:0000256" key="2">
    <source>
        <dbReference type="ARBA" id="ARBA00022723"/>
    </source>
</evidence>
<evidence type="ECO:0000259" key="6">
    <source>
        <dbReference type="PROSITE" id="PS51007"/>
    </source>
</evidence>
<dbReference type="AlphaFoldDB" id="A0A6M1TU61"/>
<evidence type="ECO:0000256" key="1">
    <source>
        <dbReference type="ARBA" id="ARBA00022617"/>
    </source>
</evidence>
<comment type="caution">
    <text evidence="7">The sequence shown here is derived from an EMBL/GenBank/DDBJ whole genome shotgun (WGS) entry which is preliminary data.</text>
</comment>
<evidence type="ECO:0000256" key="4">
    <source>
        <dbReference type="PROSITE-ProRule" id="PRU00433"/>
    </source>
</evidence>
<dbReference type="GO" id="GO:0020037">
    <property type="term" value="F:heme binding"/>
    <property type="evidence" value="ECO:0007669"/>
    <property type="project" value="InterPro"/>
</dbReference>
<evidence type="ECO:0000256" key="3">
    <source>
        <dbReference type="ARBA" id="ARBA00023004"/>
    </source>
</evidence>
<keyword evidence="8" id="KW-1185">Reference proteome</keyword>
<dbReference type="InterPro" id="IPR011429">
    <property type="entry name" value="Cyt_c_Planctomycete-type"/>
</dbReference>
<feature type="chain" id="PRO_5027001572" description="Cytochrome c domain-containing protein" evidence="5">
    <location>
        <begin position="17"/>
        <end position="294"/>
    </location>
</feature>
<dbReference type="SUPFAM" id="SSF46626">
    <property type="entry name" value="Cytochrome c"/>
    <property type="match status" value="2"/>
</dbReference>
<dbReference type="PROSITE" id="PS51007">
    <property type="entry name" value="CYTC"/>
    <property type="match status" value="1"/>
</dbReference>
<sequence>MRVALALCLLSGAAAAQETADFGAVAALFAERCVMCHSGEDAPLGLRLDSHAGVLAGSENGPVAIAGDMNSPILQRLRGEAEPQMPLDGPPFLSEGEIALVSDWIAAGMPEGGEVAALPERRRPAPGADVLWPDVEPIFLKVCVKCHSDNSKMGAPPEGLRLDSLAHVLGPPDRVVIVPGNPEMSEVWRRVVGLAAPRMPFDGPPWLPEEDIRLIRDWIAQGARDGAGVAAPVPAGGQVRLRGLVTGEAEIDGAAFVVDGGTRVDDWPGMGGAAEMRGEVQADGSVRATRLRDR</sequence>
<dbReference type="InterPro" id="IPR036909">
    <property type="entry name" value="Cyt_c-like_dom_sf"/>
</dbReference>
<evidence type="ECO:0000256" key="5">
    <source>
        <dbReference type="SAM" id="SignalP"/>
    </source>
</evidence>
<keyword evidence="2 4" id="KW-0479">Metal-binding</keyword>
<keyword evidence="3 4" id="KW-0408">Iron</keyword>
<dbReference type="Proteomes" id="UP000474758">
    <property type="component" value="Unassembled WGS sequence"/>
</dbReference>
<name>A0A6M1TU61_9RHOB</name>
<dbReference type="PANTHER" id="PTHR35889:SF3">
    <property type="entry name" value="F-BOX DOMAIN-CONTAINING PROTEIN"/>
    <property type="match status" value="1"/>
</dbReference>
<proteinExistence type="predicted"/>
<dbReference type="RefSeq" id="WP_165049662.1">
    <property type="nucleotide sequence ID" value="NZ_JAALFE010000008.1"/>
</dbReference>
<dbReference type="GO" id="GO:0046872">
    <property type="term" value="F:metal ion binding"/>
    <property type="evidence" value="ECO:0007669"/>
    <property type="project" value="UniProtKB-KW"/>
</dbReference>
<feature type="domain" description="Cytochrome c" evidence="6">
    <location>
        <begin position="20"/>
        <end position="109"/>
    </location>
</feature>
<dbReference type="PANTHER" id="PTHR35889">
    <property type="entry name" value="CYCLOINULO-OLIGOSACCHARIDE FRUCTANOTRANSFERASE-RELATED"/>
    <property type="match status" value="1"/>
</dbReference>
<keyword evidence="1 4" id="KW-0349">Heme</keyword>
<feature type="signal peptide" evidence="5">
    <location>
        <begin position="1"/>
        <end position="16"/>
    </location>
</feature>
<evidence type="ECO:0000313" key="7">
    <source>
        <dbReference type="EMBL" id="NGQ91287.1"/>
    </source>
</evidence>
<organism evidence="7 8">
    <name type="scientific">Paragemmobacter kunshanensis</name>
    <dbReference type="NCBI Taxonomy" id="2583234"/>
    <lineage>
        <taxon>Bacteria</taxon>
        <taxon>Pseudomonadati</taxon>
        <taxon>Pseudomonadota</taxon>
        <taxon>Alphaproteobacteria</taxon>
        <taxon>Rhodobacterales</taxon>
        <taxon>Paracoccaceae</taxon>
        <taxon>Paragemmobacter</taxon>
    </lineage>
</organism>
<dbReference type="GO" id="GO:0009055">
    <property type="term" value="F:electron transfer activity"/>
    <property type="evidence" value="ECO:0007669"/>
    <property type="project" value="InterPro"/>
</dbReference>